<accession>C5T1I5</accession>
<evidence type="ECO:0000313" key="2">
    <source>
        <dbReference type="Proteomes" id="UP000003856"/>
    </source>
</evidence>
<dbReference type="PATRIC" id="fig|573060.9.peg.4420"/>
<reference evidence="1 2" key="1">
    <citation type="submission" date="2009-05" db="EMBL/GenBank/DDBJ databases">
        <title>The draft genome of Acidovorax delafieldii 2AN.</title>
        <authorList>
            <consortium name="US DOE Joint Genome Institute (JGI-PGF)"/>
            <person name="Lucas S."/>
            <person name="Copeland A."/>
            <person name="Lapidus A."/>
            <person name="Glavina del Rio T."/>
            <person name="Tice H."/>
            <person name="Bruce D."/>
            <person name="Goodwin L."/>
            <person name="Pitluck S."/>
            <person name="Larimer F."/>
            <person name="Land M.L."/>
            <person name="Hauser L."/>
            <person name="Shelobolina E.S."/>
            <person name="Picardal F."/>
            <person name="Roden E."/>
            <person name="Emerson D."/>
        </authorList>
    </citation>
    <scope>NUCLEOTIDE SEQUENCE [LARGE SCALE GENOMIC DNA]</scope>
    <source>
        <strain evidence="1 2">2AN</strain>
    </source>
</reference>
<evidence type="ECO:0000313" key="1">
    <source>
        <dbReference type="EMBL" id="EER61653.1"/>
    </source>
</evidence>
<name>C5T1I5_ACIDE</name>
<keyword evidence="2" id="KW-1185">Reference proteome</keyword>
<dbReference type="OrthoDB" id="9256100at2"/>
<dbReference type="AlphaFoldDB" id="C5T1I5"/>
<sequence length="207" mass="22789">MTTTSQHSVSVSVEPDDSRCRYWAKRIDSNTVLGLPSTFNGAKDIPGAFLPHGEDELAVGDFLIEGEQVYHRHIERGWTYRIAYMGIDGTLQRVTPAKEHKQAMKSAGMPTDWLKGAGQLAACVRLIHGLRMGLNAGAVPIETSAVPVSMDDYARVAQLCEVWFQPNGDEAQPTPWSIYQQAVAVARMTSLPDVYEELPSLTELLSD</sequence>
<dbReference type="EMBL" id="ACQT01000012">
    <property type="protein sequence ID" value="EER61653.1"/>
    <property type="molecule type" value="Genomic_DNA"/>
</dbReference>
<gene>
    <name evidence="1" type="ORF">AcdelDRAFT_0765</name>
</gene>
<proteinExistence type="predicted"/>
<dbReference type="Proteomes" id="UP000003856">
    <property type="component" value="Unassembled WGS sequence"/>
</dbReference>
<comment type="caution">
    <text evidence="1">The sequence shown here is derived from an EMBL/GenBank/DDBJ whole genome shotgun (WGS) entry which is preliminary data.</text>
</comment>
<protein>
    <submittedName>
        <fullName evidence="1">Uncharacterized protein</fullName>
    </submittedName>
</protein>
<organism evidence="1 2">
    <name type="scientific">Acidovorax delafieldii 2AN</name>
    <dbReference type="NCBI Taxonomy" id="573060"/>
    <lineage>
        <taxon>Bacteria</taxon>
        <taxon>Pseudomonadati</taxon>
        <taxon>Pseudomonadota</taxon>
        <taxon>Betaproteobacteria</taxon>
        <taxon>Burkholderiales</taxon>
        <taxon>Comamonadaceae</taxon>
        <taxon>Acidovorax</taxon>
    </lineage>
</organism>
<dbReference type="RefSeq" id="WP_005793568.1">
    <property type="nucleotide sequence ID" value="NZ_ACQT01000012.1"/>
</dbReference>